<evidence type="ECO:0000313" key="1">
    <source>
        <dbReference type="EMBL" id="AQS58419.1"/>
    </source>
</evidence>
<sequence length="73" mass="8611">MSFEDEKVKLFTRIKDIERSLGNDGVVLYSVILIPTKHLEMANKHIPKTDWNSRNVIFMEDSDYIDQLFSKIH</sequence>
<reference evidence="1 2" key="1">
    <citation type="journal article" date="2016" name="Int. J. Syst. Evol. Microbiol.">
        <title>Desulfotomaculum ferrireducens sp. nov., a moderately thermophilic sulfate-reducing and dissimilatory Fe(III)-reducing bacterium isolated from compost.</title>
        <authorList>
            <person name="Yang G."/>
            <person name="Guo J."/>
            <person name="Zhuang L."/>
            <person name="Yuan Y."/>
            <person name="Zhou S."/>
        </authorList>
    </citation>
    <scope>NUCLEOTIDE SEQUENCE [LARGE SCALE GENOMIC DNA]</scope>
    <source>
        <strain evidence="1 2">GSS09</strain>
    </source>
</reference>
<dbReference type="EMBL" id="CP019698">
    <property type="protein sequence ID" value="AQS58419.1"/>
    <property type="molecule type" value="Genomic_DNA"/>
</dbReference>
<keyword evidence="2" id="KW-1185">Reference proteome</keyword>
<organism evidence="1 2">
    <name type="scientific">Desulforamulus ferrireducens</name>
    <dbReference type="NCBI Taxonomy" id="1833852"/>
    <lineage>
        <taxon>Bacteria</taxon>
        <taxon>Bacillati</taxon>
        <taxon>Bacillota</taxon>
        <taxon>Clostridia</taxon>
        <taxon>Eubacteriales</taxon>
        <taxon>Peptococcaceae</taxon>
        <taxon>Desulforamulus</taxon>
    </lineage>
</organism>
<name>A0A1S6IUH0_9FIRM</name>
<evidence type="ECO:0000313" key="2">
    <source>
        <dbReference type="Proteomes" id="UP000189464"/>
    </source>
</evidence>
<accession>A0A1S6IUH0</accession>
<dbReference type="AlphaFoldDB" id="A0A1S6IUH0"/>
<protein>
    <submittedName>
        <fullName evidence="1">Uncharacterized protein</fullName>
    </submittedName>
</protein>
<gene>
    <name evidence="1" type="ORF">B0537_04525</name>
</gene>
<dbReference type="Proteomes" id="UP000189464">
    <property type="component" value="Chromosome"/>
</dbReference>
<dbReference type="KEGG" id="dfg:B0537_04525"/>
<proteinExistence type="predicted"/>